<name>A0A8C5SKJ0_LATLA</name>
<reference evidence="1" key="1">
    <citation type="submission" date="2025-08" db="UniProtKB">
        <authorList>
            <consortium name="Ensembl"/>
        </authorList>
    </citation>
    <scope>IDENTIFICATION</scope>
</reference>
<evidence type="ECO:0000313" key="1">
    <source>
        <dbReference type="Ensembl" id="ENSLLTP00000018938.1"/>
    </source>
</evidence>
<proteinExistence type="predicted"/>
<organism evidence="1 2">
    <name type="scientific">Laticauda laticaudata</name>
    <name type="common">Blue-ringed sea krait</name>
    <name type="synonym">Blue-lipped sea krait</name>
    <dbReference type="NCBI Taxonomy" id="8630"/>
    <lineage>
        <taxon>Eukaryota</taxon>
        <taxon>Metazoa</taxon>
        <taxon>Chordata</taxon>
        <taxon>Craniata</taxon>
        <taxon>Vertebrata</taxon>
        <taxon>Euteleostomi</taxon>
        <taxon>Lepidosauria</taxon>
        <taxon>Squamata</taxon>
        <taxon>Bifurcata</taxon>
        <taxon>Unidentata</taxon>
        <taxon>Episquamata</taxon>
        <taxon>Toxicofera</taxon>
        <taxon>Serpentes</taxon>
        <taxon>Colubroidea</taxon>
        <taxon>Elapidae</taxon>
        <taxon>Laticaudinae</taxon>
        <taxon>Laticauda</taxon>
    </lineage>
</organism>
<sequence>GCWCERPGGRVLGTPIDEMPESAVKSTSNRYQVFFFGTHET</sequence>
<keyword evidence="2" id="KW-1185">Reference proteome</keyword>
<dbReference type="Ensembl" id="ENSLLTT00000019643.1">
    <property type="protein sequence ID" value="ENSLLTP00000018938.1"/>
    <property type="gene ID" value="ENSLLTG00000014292.1"/>
</dbReference>
<reference evidence="1" key="2">
    <citation type="submission" date="2025-09" db="UniProtKB">
        <authorList>
            <consortium name="Ensembl"/>
        </authorList>
    </citation>
    <scope>IDENTIFICATION</scope>
</reference>
<accession>A0A8C5SKJ0</accession>
<dbReference type="AlphaFoldDB" id="A0A8C5SKJ0"/>
<dbReference type="Proteomes" id="UP000694406">
    <property type="component" value="Unplaced"/>
</dbReference>
<dbReference type="GeneTree" id="ENSGT00960000191153"/>
<evidence type="ECO:0000313" key="2">
    <source>
        <dbReference type="Proteomes" id="UP000694406"/>
    </source>
</evidence>
<protein>
    <submittedName>
        <fullName evidence="1">Uncharacterized protein</fullName>
    </submittedName>
</protein>